<organism evidence="12 13">
    <name type="scientific">Dillenia turbinata</name>
    <dbReference type="NCBI Taxonomy" id="194707"/>
    <lineage>
        <taxon>Eukaryota</taxon>
        <taxon>Viridiplantae</taxon>
        <taxon>Streptophyta</taxon>
        <taxon>Embryophyta</taxon>
        <taxon>Tracheophyta</taxon>
        <taxon>Spermatophyta</taxon>
        <taxon>Magnoliopsida</taxon>
        <taxon>eudicotyledons</taxon>
        <taxon>Gunneridae</taxon>
        <taxon>Pentapetalae</taxon>
        <taxon>Dilleniales</taxon>
        <taxon>Dilleniaceae</taxon>
        <taxon>Dillenia</taxon>
    </lineage>
</organism>
<dbReference type="Pfam" id="PF24472">
    <property type="entry name" value="ARM_KDM8_N"/>
    <property type="match status" value="1"/>
</dbReference>
<protein>
    <submittedName>
        <fullName evidence="12">Cupin-like domain 8</fullName>
    </submittedName>
</protein>
<evidence type="ECO:0000256" key="1">
    <source>
        <dbReference type="ARBA" id="ARBA00001954"/>
    </source>
</evidence>
<evidence type="ECO:0000256" key="6">
    <source>
        <dbReference type="ARBA" id="ARBA00023002"/>
    </source>
</evidence>
<evidence type="ECO:0000259" key="10">
    <source>
        <dbReference type="Pfam" id="PF13621"/>
    </source>
</evidence>
<comment type="similarity">
    <text evidence="3">Belongs to the JARID1 histone demethylase family.</text>
</comment>
<keyword evidence="4" id="KW-0479">Metal-binding</keyword>
<comment type="cofactor">
    <cofactor evidence="1">
        <name>Fe(2+)</name>
        <dbReference type="ChEBI" id="CHEBI:29033"/>
    </cofactor>
</comment>
<dbReference type="EMBL" id="JBAMMX010000015">
    <property type="protein sequence ID" value="KAK6925680.1"/>
    <property type="molecule type" value="Genomic_DNA"/>
</dbReference>
<keyword evidence="7" id="KW-0408">Iron</keyword>
<comment type="caution">
    <text evidence="12">The sequence shown here is derived from an EMBL/GenBank/DDBJ whole genome shotgun (WGS) entry which is preliminary data.</text>
</comment>
<dbReference type="InterPro" id="IPR041667">
    <property type="entry name" value="Cupin_8"/>
</dbReference>
<gene>
    <name evidence="12" type="ORF">RJ641_007399</name>
</gene>
<feature type="domain" description="Cupin-like" evidence="10">
    <location>
        <begin position="208"/>
        <end position="369"/>
    </location>
</feature>
<feature type="domain" description="DM8" evidence="11">
    <location>
        <begin position="1"/>
        <end position="94"/>
    </location>
</feature>
<dbReference type="InterPro" id="IPR056520">
    <property type="entry name" value="ARM_KDM8_N"/>
</dbReference>
<keyword evidence="13" id="KW-1185">Reference proteome</keyword>
<evidence type="ECO:0000256" key="4">
    <source>
        <dbReference type="ARBA" id="ARBA00022723"/>
    </source>
</evidence>
<proteinExistence type="inferred from homology"/>
<reference evidence="12 13" key="1">
    <citation type="submission" date="2023-12" db="EMBL/GenBank/DDBJ databases">
        <title>A high-quality genome assembly for Dillenia turbinata (Dilleniales).</title>
        <authorList>
            <person name="Chanderbali A."/>
        </authorList>
    </citation>
    <scope>NUCLEOTIDE SEQUENCE [LARGE SCALE GENOMIC DNA]</scope>
    <source>
        <strain evidence="12">LSX21</strain>
        <tissue evidence="12">Leaf</tissue>
    </source>
</reference>
<accession>A0AAN8Z7W1</accession>
<evidence type="ECO:0000256" key="2">
    <source>
        <dbReference type="ARBA" id="ARBA00004123"/>
    </source>
</evidence>
<evidence type="ECO:0000256" key="7">
    <source>
        <dbReference type="ARBA" id="ARBA00023004"/>
    </source>
</evidence>
<evidence type="ECO:0000313" key="12">
    <source>
        <dbReference type="EMBL" id="KAK6925680.1"/>
    </source>
</evidence>
<dbReference type="GO" id="GO:0046872">
    <property type="term" value="F:metal ion binding"/>
    <property type="evidence" value="ECO:0007669"/>
    <property type="project" value="UniProtKB-KW"/>
</dbReference>
<keyword evidence="5" id="KW-0223">Dioxygenase</keyword>
<keyword evidence="6" id="KW-0560">Oxidoreductase</keyword>
<dbReference type="PANTHER" id="PTHR12461:SF105">
    <property type="entry name" value="HYPOXIA-INDUCIBLE FACTOR 1-ALPHA INHIBITOR"/>
    <property type="match status" value="1"/>
</dbReference>
<evidence type="ECO:0000256" key="3">
    <source>
        <dbReference type="ARBA" id="ARBA00006801"/>
    </source>
</evidence>
<dbReference type="AlphaFoldDB" id="A0AAN8Z7W1"/>
<dbReference type="PANTHER" id="PTHR12461">
    <property type="entry name" value="HYPOXIA-INDUCIBLE FACTOR 1 ALPHA INHIBITOR-RELATED"/>
    <property type="match status" value="1"/>
</dbReference>
<evidence type="ECO:0000313" key="13">
    <source>
        <dbReference type="Proteomes" id="UP001370490"/>
    </source>
</evidence>
<sequence length="374" mass="41320">MAALAASGDFRAAEAAREMAWEQLHSGPWHSVLPVWRDAYSMACIHVAKFHHKSGEFKEALRVLDLGLIMGGSLLRRDLDSGIEQISMASANSATDVELGGGRLVGEEFNQAEDMTRSGSRSLQNHISSPSSKQNSSHAWSTRFAPSLPKKMDRLTPLPFSKSVETSSLSDTLSKDLLSMALQVLPKRSLSCTTVTKRTALSLEGFLCDYLLSGVPVVISDCMAHWPARTRWNDIDYLKRVAGDCTVPVEQEIFLPFEDPLMKTGQLTKATRPFSRRTQVGKNYVCPEWKQELITFSQFLERIHSTQLTSAVLLIVLSINSSEGHAYPGLLFCWCGELRSLKAWSGPAGTVTPLHHDPHHNILAHMCGETNGED</sequence>
<evidence type="ECO:0000256" key="8">
    <source>
        <dbReference type="ARBA" id="ARBA00023242"/>
    </source>
</evidence>
<evidence type="ECO:0000256" key="9">
    <source>
        <dbReference type="SAM" id="MobiDB-lite"/>
    </source>
</evidence>
<comment type="subcellular location">
    <subcellularLocation>
        <location evidence="2">Nucleus</location>
    </subcellularLocation>
</comment>
<evidence type="ECO:0000256" key="5">
    <source>
        <dbReference type="ARBA" id="ARBA00022964"/>
    </source>
</evidence>
<keyword evidence="8" id="KW-0539">Nucleus</keyword>
<dbReference type="Proteomes" id="UP001370490">
    <property type="component" value="Unassembled WGS sequence"/>
</dbReference>
<dbReference type="Pfam" id="PF13621">
    <property type="entry name" value="Cupin_8"/>
    <property type="match status" value="1"/>
</dbReference>
<feature type="region of interest" description="Disordered" evidence="9">
    <location>
        <begin position="117"/>
        <end position="140"/>
    </location>
</feature>
<name>A0AAN8Z7W1_9MAGN</name>
<dbReference type="GO" id="GO:0005634">
    <property type="term" value="C:nucleus"/>
    <property type="evidence" value="ECO:0007669"/>
    <property type="project" value="UniProtKB-SubCell"/>
</dbReference>
<dbReference type="SUPFAM" id="SSF51197">
    <property type="entry name" value="Clavaminate synthase-like"/>
    <property type="match status" value="1"/>
</dbReference>
<dbReference type="GO" id="GO:0051213">
    <property type="term" value="F:dioxygenase activity"/>
    <property type="evidence" value="ECO:0007669"/>
    <property type="project" value="UniProtKB-KW"/>
</dbReference>
<evidence type="ECO:0000259" key="11">
    <source>
        <dbReference type="Pfam" id="PF24472"/>
    </source>
</evidence>
<dbReference type="Gene3D" id="2.60.120.650">
    <property type="entry name" value="Cupin"/>
    <property type="match status" value="1"/>
</dbReference>